<feature type="transmembrane region" description="Helical" evidence="6">
    <location>
        <begin position="320"/>
        <end position="344"/>
    </location>
</feature>
<evidence type="ECO:0000256" key="5">
    <source>
        <dbReference type="ARBA" id="ARBA00023136"/>
    </source>
</evidence>
<dbReference type="Pfam" id="PF01594">
    <property type="entry name" value="AI-2E_transport"/>
    <property type="match status" value="1"/>
</dbReference>
<dbReference type="AlphaFoldDB" id="A0A0R2RPH0"/>
<evidence type="ECO:0000256" key="2">
    <source>
        <dbReference type="ARBA" id="ARBA00009773"/>
    </source>
</evidence>
<proteinExistence type="inferred from homology"/>
<evidence type="ECO:0000313" key="8">
    <source>
        <dbReference type="Proteomes" id="UP000051269"/>
    </source>
</evidence>
<dbReference type="InterPro" id="IPR002549">
    <property type="entry name" value="AI-2E-like"/>
</dbReference>
<feature type="transmembrane region" description="Helical" evidence="6">
    <location>
        <begin position="60"/>
        <end position="88"/>
    </location>
</feature>
<evidence type="ECO:0000256" key="3">
    <source>
        <dbReference type="ARBA" id="ARBA00022692"/>
    </source>
</evidence>
<sequence length="384" mass="42277">MNAERTTERSLEHPIIWIAVIAGSLGSILLLKAVAWLAFPLILAVVLYYLVQPLLQRLQLAGVTTAQALGIFLGAAIILTLIFSLTILPSMLSSLSNFQDQIPTYWDRLQGVIRDNLLALEGRFAFAKNANLADSLQEQLNLFLAGAGKEYVGDVALFLLHWLPSLLLVPFLTFFFLRDGTAFHRLVLRAVPNAFFEKTLLLFDRMDQQMRAYFRGMFGLTMLDTVSLGLGLWFLGRGAGIFGFWDAMALGLICAVFAWVPYIGSGLGGLLAVATVAVKAPQSSGLMLAVVVLFLGVRLLDEFLYTPITVGRALRMHPLITVMMIFSGGMLGGVYGLLLAMPLLGIFTVLGQMFAEVWFDPRLRARYHARGMLEKKLASKDLGI</sequence>
<keyword evidence="4 6" id="KW-1133">Transmembrane helix</keyword>
<evidence type="ECO:0008006" key="9">
    <source>
        <dbReference type="Google" id="ProtNLM"/>
    </source>
</evidence>
<feature type="transmembrane region" description="Helical" evidence="6">
    <location>
        <begin position="247"/>
        <end position="272"/>
    </location>
</feature>
<feature type="transmembrane region" description="Helical" evidence="6">
    <location>
        <begin position="212"/>
        <end position="235"/>
    </location>
</feature>
<reference evidence="7 8" key="1">
    <citation type="submission" date="2015-10" db="EMBL/GenBank/DDBJ databases">
        <title>Metagenome-Assembled Genomes uncover a global brackish microbiome.</title>
        <authorList>
            <person name="Hugerth L.W."/>
            <person name="Larsson J."/>
            <person name="Alneberg J."/>
            <person name="Lindh M.V."/>
            <person name="Legrand C."/>
            <person name="Pinhassi J."/>
            <person name="Andersson A.F."/>
        </authorList>
    </citation>
    <scope>NUCLEOTIDE SEQUENCE [LARGE SCALE GENOMIC DNA]</scope>
    <source>
        <strain evidence="7">BACL18 MAG-120507-bin52</strain>
    </source>
</reference>
<accession>A0A0R2RPH0</accession>
<feature type="transmembrane region" description="Helical" evidence="6">
    <location>
        <begin position="284"/>
        <end position="300"/>
    </location>
</feature>
<protein>
    <recommendedName>
        <fullName evidence="9">Permease</fullName>
    </recommendedName>
</protein>
<name>A0A0R2RPH0_9BACT</name>
<feature type="transmembrane region" description="Helical" evidence="6">
    <location>
        <begin position="155"/>
        <end position="177"/>
    </location>
</feature>
<feature type="transmembrane region" description="Helical" evidence="6">
    <location>
        <begin position="15"/>
        <end position="48"/>
    </location>
</feature>
<keyword evidence="5 6" id="KW-0472">Membrane</keyword>
<evidence type="ECO:0000256" key="1">
    <source>
        <dbReference type="ARBA" id="ARBA00004141"/>
    </source>
</evidence>
<comment type="subcellular location">
    <subcellularLocation>
        <location evidence="1">Membrane</location>
        <topology evidence="1">Multi-pass membrane protein</topology>
    </subcellularLocation>
</comment>
<dbReference type="Proteomes" id="UP000051269">
    <property type="component" value="Unassembled WGS sequence"/>
</dbReference>
<evidence type="ECO:0000256" key="4">
    <source>
        <dbReference type="ARBA" id="ARBA00022989"/>
    </source>
</evidence>
<evidence type="ECO:0000313" key="7">
    <source>
        <dbReference type="EMBL" id="KRO62704.1"/>
    </source>
</evidence>
<organism evidence="7 8">
    <name type="scientific">Verrucomicrobia subdivision 6 bacterium BACL9 MAG-120507-bin52</name>
    <dbReference type="NCBI Taxonomy" id="1655590"/>
    <lineage>
        <taxon>Bacteria</taxon>
        <taxon>Pseudomonadati</taxon>
        <taxon>Verrucomicrobiota</taxon>
        <taxon>Verrucomicrobiia</taxon>
        <taxon>Verrucomicrobiales</taxon>
        <taxon>Verrucomicrobia subdivision 6</taxon>
    </lineage>
</organism>
<dbReference type="EMBL" id="LIBO01000042">
    <property type="protein sequence ID" value="KRO62704.1"/>
    <property type="molecule type" value="Genomic_DNA"/>
</dbReference>
<gene>
    <name evidence="7" type="ORF">ABR82_00555</name>
</gene>
<comment type="caution">
    <text evidence="7">The sequence shown here is derived from an EMBL/GenBank/DDBJ whole genome shotgun (WGS) entry which is preliminary data.</text>
</comment>
<evidence type="ECO:0000256" key="6">
    <source>
        <dbReference type="SAM" id="Phobius"/>
    </source>
</evidence>
<keyword evidence="3 6" id="KW-0812">Transmembrane</keyword>
<dbReference type="GO" id="GO:0016020">
    <property type="term" value="C:membrane"/>
    <property type="evidence" value="ECO:0007669"/>
    <property type="project" value="UniProtKB-SubCell"/>
</dbReference>
<comment type="similarity">
    <text evidence="2">Belongs to the autoinducer-2 exporter (AI-2E) (TC 2.A.86) family.</text>
</comment>